<sequence>MWHAIDPNKITVFSTNYSQKHCYMYTMKTNHGIDANKALGEKSPFSGEV</sequence>
<dbReference type="KEGG" id="xdo:XDD1_0966"/>
<protein>
    <submittedName>
        <fullName evidence="1">Uncharacterized protein</fullName>
    </submittedName>
</protein>
<name>A0A068QPF6_9GAMM</name>
<gene>
    <name evidence="1" type="ORF">XDD1_0966</name>
</gene>
<proteinExistence type="predicted"/>
<evidence type="ECO:0000313" key="1">
    <source>
        <dbReference type="EMBL" id="CDG16669.1"/>
    </source>
</evidence>
<dbReference type="EMBL" id="FO704550">
    <property type="protein sequence ID" value="CDG16669.1"/>
    <property type="molecule type" value="Genomic_DNA"/>
</dbReference>
<organism evidence="1 2">
    <name type="scientific">Xenorhabdus doucetiae</name>
    <dbReference type="NCBI Taxonomy" id="351671"/>
    <lineage>
        <taxon>Bacteria</taxon>
        <taxon>Pseudomonadati</taxon>
        <taxon>Pseudomonadota</taxon>
        <taxon>Gammaproteobacteria</taxon>
        <taxon>Enterobacterales</taxon>
        <taxon>Morganellaceae</taxon>
        <taxon>Xenorhabdus</taxon>
    </lineage>
</organism>
<dbReference type="STRING" id="351671.XDD1_0966"/>
<dbReference type="AlphaFoldDB" id="A0A068QPF6"/>
<accession>A0A068QPF6</accession>
<evidence type="ECO:0000313" key="2">
    <source>
        <dbReference type="Proteomes" id="UP000032721"/>
    </source>
</evidence>
<dbReference type="Proteomes" id="UP000032721">
    <property type="component" value="Chromosome"/>
</dbReference>
<reference evidence="1 2" key="1">
    <citation type="submission" date="2013-07" db="EMBL/GenBank/DDBJ databases">
        <authorList>
            <person name="Genoscope - CEA"/>
        </authorList>
    </citation>
    <scope>NUCLEOTIDE SEQUENCE [LARGE SCALE GENOMIC DNA]</scope>
    <source>
        <strain evidence="2">FRM16 / DSM 17909</strain>
    </source>
</reference>
<dbReference type="HOGENOM" id="CLU_3142348_0_0_6"/>